<dbReference type="RefSeq" id="WP_128494908.1">
    <property type="nucleotide sequence ID" value="NZ_RZNB01000003.1"/>
</dbReference>
<organism evidence="7 8">
    <name type="scientific">Labedella phragmitis</name>
    <dbReference type="NCBI Taxonomy" id="2498849"/>
    <lineage>
        <taxon>Bacteria</taxon>
        <taxon>Bacillati</taxon>
        <taxon>Actinomycetota</taxon>
        <taxon>Actinomycetes</taxon>
        <taxon>Micrococcales</taxon>
        <taxon>Microbacteriaceae</taxon>
        <taxon>Labedella</taxon>
    </lineage>
</organism>
<feature type="modified residue" description="N6-(pyridoxal phosphate)lysine" evidence="5">
    <location>
        <position position="239"/>
    </location>
</feature>
<dbReference type="InterPro" id="IPR002129">
    <property type="entry name" value="PyrdxlP-dep_de-COase"/>
</dbReference>
<comment type="cofactor">
    <cofactor evidence="1 5 6">
        <name>pyridoxal 5'-phosphate</name>
        <dbReference type="ChEBI" id="CHEBI:597326"/>
    </cofactor>
</comment>
<evidence type="ECO:0000256" key="1">
    <source>
        <dbReference type="ARBA" id="ARBA00001933"/>
    </source>
</evidence>
<dbReference type="GO" id="GO:0019752">
    <property type="term" value="P:carboxylic acid metabolic process"/>
    <property type="evidence" value="ECO:0007669"/>
    <property type="project" value="InterPro"/>
</dbReference>
<evidence type="ECO:0000256" key="4">
    <source>
        <dbReference type="ARBA" id="ARBA00038302"/>
    </source>
</evidence>
<keyword evidence="7" id="KW-0808">Transferase</keyword>
<keyword evidence="7" id="KW-0032">Aminotransferase</keyword>
<reference evidence="7 8" key="1">
    <citation type="submission" date="2018-12" db="EMBL/GenBank/DDBJ databases">
        <authorList>
            <person name="Li F."/>
        </authorList>
    </citation>
    <scope>NUCLEOTIDE SEQUENCE [LARGE SCALE GENOMIC DNA]</scope>
    <source>
        <strain evidence="7 8">11W25H-1</strain>
    </source>
</reference>
<proteinExistence type="inferred from homology"/>
<dbReference type="InterPro" id="IPR050477">
    <property type="entry name" value="GrpII_AminoAcid_Decarb"/>
</dbReference>
<evidence type="ECO:0000313" key="7">
    <source>
        <dbReference type="EMBL" id="RWZ50914.1"/>
    </source>
</evidence>
<dbReference type="AlphaFoldDB" id="A0A3S4AKY1"/>
<dbReference type="PANTHER" id="PTHR42735">
    <property type="match status" value="1"/>
</dbReference>
<dbReference type="Proteomes" id="UP000288547">
    <property type="component" value="Unassembled WGS sequence"/>
</dbReference>
<dbReference type="PANTHER" id="PTHR42735:SF6">
    <property type="entry name" value="SPHINGOSINE-1-PHOSPHATE LYASE 1"/>
    <property type="match status" value="1"/>
</dbReference>
<dbReference type="InterPro" id="IPR015421">
    <property type="entry name" value="PyrdxlP-dep_Trfase_major"/>
</dbReference>
<dbReference type="GO" id="GO:0004058">
    <property type="term" value="F:aromatic-L-amino-acid decarboxylase activity"/>
    <property type="evidence" value="ECO:0007669"/>
    <property type="project" value="UniProtKB-ARBA"/>
</dbReference>
<accession>A0A3S4AKY1</accession>
<keyword evidence="8" id="KW-1185">Reference proteome</keyword>
<gene>
    <name evidence="7" type="ORF">ELQ90_08780</name>
</gene>
<comment type="caution">
    <text evidence="7">The sequence shown here is derived from an EMBL/GenBank/DDBJ whole genome shotgun (WGS) entry which is preliminary data.</text>
</comment>
<evidence type="ECO:0000256" key="6">
    <source>
        <dbReference type="RuleBase" id="RU000382"/>
    </source>
</evidence>
<dbReference type="GO" id="GO:0008483">
    <property type="term" value="F:transaminase activity"/>
    <property type="evidence" value="ECO:0007669"/>
    <property type="project" value="UniProtKB-KW"/>
</dbReference>
<dbReference type="Gene3D" id="3.90.1150.10">
    <property type="entry name" value="Aspartate Aminotransferase, domain 1"/>
    <property type="match status" value="1"/>
</dbReference>
<dbReference type="Gene3D" id="3.40.640.10">
    <property type="entry name" value="Type I PLP-dependent aspartate aminotransferase-like (Major domain)"/>
    <property type="match status" value="1"/>
</dbReference>
<dbReference type="InterPro" id="IPR015422">
    <property type="entry name" value="PyrdxlP-dep_Trfase_small"/>
</dbReference>
<name>A0A3S4AKY1_9MICO</name>
<dbReference type="OrthoDB" id="3401800at2"/>
<dbReference type="Pfam" id="PF00282">
    <property type="entry name" value="Pyridoxal_deC"/>
    <property type="match status" value="1"/>
</dbReference>
<evidence type="ECO:0000256" key="5">
    <source>
        <dbReference type="PIRSR" id="PIRSR602129-50"/>
    </source>
</evidence>
<dbReference type="InterPro" id="IPR015424">
    <property type="entry name" value="PyrdxlP-dep_Trfase"/>
</dbReference>
<evidence type="ECO:0000313" key="8">
    <source>
        <dbReference type="Proteomes" id="UP000288547"/>
    </source>
</evidence>
<dbReference type="SUPFAM" id="SSF53383">
    <property type="entry name" value="PLP-dependent transferases"/>
    <property type="match status" value="1"/>
</dbReference>
<protein>
    <submittedName>
        <fullName evidence="7">Aspartate aminotransferase family protein</fullName>
    </submittedName>
</protein>
<dbReference type="GO" id="GO:0030170">
    <property type="term" value="F:pyridoxal phosphate binding"/>
    <property type="evidence" value="ECO:0007669"/>
    <property type="project" value="InterPro"/>
</dbReference>
<evidence type="ECO:0000256" key="2">
    <source>
        <dbReference type="ARBA" id="ARBA00022898"/>
    </source>
</evidence>
<sequence>MTAADALDDGSRAVLEHLGRLRSADAPTHGGHVLSYVYDSGLAELDALAREAGAAVQPINALDPTTFPSVAALERGVVGFARDMLRGGDDVVGTVTTGGTESCLLVVKTARDLWRAAGGDGVPTIVAPATVHAAFHKAAQYFGLDLDLVPVSADGSVDAGAVVDRLDARTAIVVVSAPCYPFATLDPIEEIASAAAVHGIACHVDACIGGWVLPWWGDDVPPWDFRVAGVTSISADAHKYGYAPKGASVLLHRGPDRLASQFFTTTDWPGYPVVNATMLGSRSAAPLAAAWAITQRLGADGFADLAARCRRASETLVDTVRAIDGLRVVGSPTGPLVAVATDDAVPAARRVDPHHWADEARSLGWVLQPQPGHVQSDGPRLAATTHLTVTPVTADVLPELIAALVAAADAVRGVPAATATDALGTLSSDLLSAGSLDAATADALLGALGLGGASPLPDGIAPVMALIEAVPSSLAERLLIALLTRLSRP</sequence>
<evidence type="ECO:0000256" key="3">
    <source>
        <dbReference type="ARBA" id="ARBA00023239"/>
    </source>
</evidence>
<keyword evidence="2 5" id="KW-0663">Pyridoxal phosphate</keyword>
<dbReference type="EMBL" id="RZNB01000003">
    <property type="protein sequence ID" value="RWZ50914.1"/>
    <property type="molecule type" value="Genomic_DNA"/>
</dbReference>
<comment type="similarity">
    <text evidence="4">Belongs to the group II decarboxylase family. Sphingosine-1-phosphate lyase subfamily.</text>
</comment>
<keyword evidence="3 6" id="KW-0456">Lyase</keyword>